<dbReference type="SUPFAM" id="SSF52402">
    <property type="entry name" value="Adenine nucleotide alpha hydrolases-like"/>
    <property type="match status" value="1"/>
</dbReference>
<dbReference type="Proteomes" id="UP000187735">
    <property type="component" value="Chromosome"/>
</dbReference>
<organism evidence="3 4">
    <name type="scientific">Fuerstiella marisgermanici</name>
    <dbReference type="NCBI Taxonomy" id="1891926"/>
    <lineage>
        <taxon>Bacteria</taxon>
        <taxon>Pseudomonadati</taxon>
        <taxon>Planctomycetota</taxon>
        <taxon>Planctomycetia</taxon>
        <taxon>Planctomycetales</taxon>
        <taxon>Planctomycetaceae</taxon>
        <taxon>Fuerstiella</taxon>
    </lineage>
</organism>
<dbReference type="PANTHER" id="PTHR46268">
    <property type="entry name" value="STRESS RESPONSE PROTEIN NHAX"/>
    <property type="match status" value="1"/>
</dbReference>
<dbReference type="RefSeq" id="WP_158520848.1">
    <property type="nucleotide sequence ID" value="NZ_CP017641.1"/>
</dbReference>
<protein>
    <submittedName>
        <fullName evidence="3">Universal stress protein</fullName>
    </submittedName>
</protein>
<evidence type="ECO:0000313" key="3">
    <source>
        <dbReference type="EMBL" id="APZ91323.1"/>
    </source>
</evidence>
<dbReference type="PRINTS" id="PR01438">
    <property type="entry name" value="UNVRSLSTRESS"/>
</dbReference>
<dbReference type="InterPro" id="IPR006015">
    <property type="entry name" value="Universal_stress_UspA"/>
</dbReference>
<dbReference type="PANTHER" id="PTHR46268:SF6">
    <property type="entry name" value="UNIVERSAL STRESS PROTEIN UP12"/>
    <property type="match status" value="1"/>
</dbReference>
<evidence type="ECO:0000259" key="2">
    <source>
        <dbReference type="Pfam" id="PF00582"/>
    </source>
</evidence>
<reference evidence="3 4" key="1">
    <citation type="journal article" date="2016" name="Front. Microbiol.">
        <title>Fuerstia marisgermanicae gen. nov., sp. nov., an Unusual Member of the Phylum Planctomycetes from the German Wadden Sea.</title>
        <authorList>
            <person name="Kohn T."/>
            <person name="Heuer A."/>
            <person name="Jogler M."/>
            <person name="Vollmers J."/>
            <person name="Boedeker C."/>
            <person name="Bunk B."/>
            <person name="Rast P."/>
            <person name="Borchert D."/>
            <person name="Glockner I."/>
            <person name="Freese H.M."/>
            <person name="Klenk H.P."/>
            <person name="Overmann J."/>
            <person name="Kaster A.K."/>
            <person name="Rohde M."/>
            <person name="Wiegand S."/>
            <person name="Jogler C."/>
        </authorList>
    </citation>
    <scope>NUCLEOTIDE SEQUENCE [LARGE SCALE GENOMIC DNA]</scope>
    <source>
        <strain evidence="3 4">NH11</strain>
    </source>
</reference>
<name>A0A1P8WBB9_9PLAN</name>
<evidence type="ECO:0000256" key="1">
    <source>
        <dbReference type="ARBA" id="ARBA00008791"/>
    </source>
</evidence>
<feature type="domain" description="UspA" evidence="2">
    <location>
        <begin position="2"/>
        <end position="144"/>
    </location>
</feature>
<dbReference type="Pfam" id="PF00582">
    <property type="entry name" value="Usp"/>
    <property type="match status" value="1"/>
</dbReference>
<dbReference type="InterPro" id="IPR014729">
    <property type="entry name" value="Rossmann-like_a/b/a_fold"/>
</dbReference>
<dbReference type="KEGG" id="fmr:Fuma_00911"/>
<evidence type="ECO:0000313" key="4">
    <source>
        <dbReference type="Proteomes" id="UP000187735"/>
    </source>
</evidence>
<accession>A0A1P8WBB9</accession>
<gene>
    <name evidence="3" type="ORF">Fuma_00911</name>
</gene>
<dbReference type="STRING" id="1891926.Fuma_00911"/>
<sequence>MLLATDLSRISREAGAFARKLCRQFGATLHLLKVIQDQAHNVTEYVEHLTESQLHAEHRRKQQEEKTLVAMWAAMFPRLQKDHPVEYATRLGDPQQLVPEYAREHHIDLIVTGTHGRSGVRRLIQGSVAEHLVRIAPCPVLTVHANVPLTH</sequence>
<dbReference type="OrthoDB" id="9788959at2"/>
<dbReference type="AlphaFoldDB" id="A0A1P8WBB9"/>
<comment type="similarity">
    <text evidence="1">Belongs to the universal stress protein A family.</text>
</comment>
<dbReference type="EMBL" id="CP017641">
    <property type="protein sequence ID" value="APZ91323.1"/>
    <property type="molecule type" value="Genomic_DNA"/>
</dbReference>
<dbReference type="CDD" id="cd00293">
    <property type="entry name" value="USP-like"/>
    <property type="match status" value="1"/>
</dbReference>
<dbReference type="InterPro" id="IPR006016">
    <property type="entry name" value="UspA"/>
</dbReference>
<keyword evidence="4" id="KW-1185">Reference proteome</keyword>
<dbReference type="Gene3D" id="3.40.50.620">
    <property type="entry name" value="HUPs"/>
    <property type="match status" value="1"/>
</dbReference>
<proteinExistence type="inferred from homology"/>